<gene>
    <name evidence="2" type="ORF">L1O03_08450</name>
</gene>
<feature type="transmembrane region" description="Helical" evidence="1">
    <location>
        <begin position="6"/>
        <end position="23"/>
    </location>
</feature>
<organism evidence="2 3">
    <name type="scientific">Corynebacterium uropygiale</name>
    <dbReference type="NCBI Taxonomy" id="1775911"/>
    <lineage>
        <taxon>Bacteria</taxon>
        <taxon>Bacillati</taxon>
        <taxon>Actinomycetota</taxon>
        <taxon>Actinomycetes</taxon>
        <taxon>Mycobacteriales</taxon>
        <taxon>Corynebacteriaceae</taxon>
        <taxon>Corynebacterium</taxon>
    </lineage>
</organism>
<keyword evidence="1" id="KW-0812">Transmembrane</keyword>
<evidence type="ECO:0000313" key="2">
    <source>
        <dbReference type="EMBL" id="MCF4007202.1"/>
    </source>
</evidence>
<feature type="transmembrane region" description="Helical" evidence="1">
    <location>
        <begin position="35"/>
        <end position="59"/>
    </location>
</feature>
<keyword evidence="3" id="KW-1185">Reference proteome</keyword>
<dbReference type="RefSeq" id="WP_236119343.1">
    <property type="nucleotide sequence ID" value="NZ_JAKGSI010000004.1"/>
</dbReference>
<name>A0A9X1QRS2_9CORY</name>
<protein>
    <submittedName>
        <fullName evidence="2">Uncharacterized protein</fullName>
    </submittedName>
</protein>
<keyword evidence="1" id="KW-0472">Membrane</keyword>
<evidence type="ECO:0000313" key="3">
    <source>
        <dbReference type="Proteomes" id="UP001139336"/>
    </source>
</evidence>
<dbReference type="Proteomes" id="UP001139336">
    <property type="component" value="Unassembled WGS sequence"/>
</dbReference>
<reference evidence="2" key="1">
    <citation type="submission" date="2022-01" db="EMBL/GenBank/DDBJ databases">
        <title>Corynebacterium sp. nov isolated from isolated from the feces of the greater white-fronted geese (Anser albifrons) at Poyang Lake, PR China.</title>
        <authorList>
            <person name="Liu Q."/>
        </authorList>
    </citation>
    <scope>NUCLEOTIDE SEQUENCE</scope>
    <source>
        <strain evidence="2">JCM 32435</strain>
    </source>
</reference>
<accession>A0A9X1QRS2</accession>
<proteinExistence type="predicted"/>
<keyword evidence="1" id="KW-1133">Transmembrane helix</keyword>
<sequence>MTKSEHYVSLFGIVAALIAVHIIRGHTHWPFLGQIAAALGIGVLVAVILVGILGALGIIKPETKHDDSPTA</sequence>
<evidence type="ECO:0000256" key="1">
    <source>
        <dbReference type="SAM" id="Phobius"/>
    </source>
</evidence>
<dbReference type="AlphaFoldDB" id="A0A9X1QRS2"/>
<dbReference type="EMBL" id="JAKGSI010000004">
    <property type="protein sequence ID" value="MCF4007202.1"/>
    <property type="molecule type" value="Genomic_DNA"/>
</dbReference>
<comment type="caution">
    <text evidence="2">The sequence shown here is derived from an EMBL/GenBank/DDBJ whole genome shotgun (WGS) entry which is preliminary data.</text>
</comment>